<dbReference type="CDD" id="cd03228">
    <property type="entry name" value="ABCC_MRP_Like"/>
    <property type="match status" value="1"/>
</dbReference>
<evidence type="ECO:0000313" key="10">
    <source>
        <dbReference type="EMBL" id="MCW3485813.1"/>
    </source>
</evidence>
<comment type="subcellular location">
    <subcellularLocation>
        <location evidence="1">Cell membrane</location>
        <topology evidence="1">Multi-pass membrane protein</topology>
    </subcellularLocation>
</comment>
<protein>
    <submittedName>
        <fullName evidence="10">ABC transporter ATP-binding protein/permease</fullName>
    </submittedName>
</protein>
<dbReference type="Pfam" id="PF00664">
    <property type="entry name" value="ABC_membrane"/>
    <property type="match status" value="1"/>
</dbReference>
<dbReference type="GO" id="GO:0005524">
    <property type="term" value="F:ATP binding"/>
    <property type="evidence" value="ECO:0007669"/>
    <property type="project" value="UniProtKB-KW"/>
</dbReference>
<dbReference type="EMBL" id="JAPDNS010000002">
    <property type="protein sequence ID" value="MCW3485813.1"/>
    <property type="molecule type" value="Genomic_DNA"/>
</dbReference>
<dbReference type="InterPro" id="IPR003593">
    <property type="entry name" value="AAA+_ATPase"/>
</dbReference>
<dbReference type="Proteomes" id="UP001207742">
    <property type="component" value="Unassembled WGS sequence"/>
</dbReference>
<evidence type="ECO:0000256" key="1">
    <source>
        <dbReference type="ARBA" id="ARBA00004651"/>
    </source>
</evidence>
<dbReference type="SUPFAM" id="SSF90123">
    <property type="entry name" value="ABC transporter transmembrane region"/>
    <property type="match status" value="1"/>
</dbReference>
<name>A0ABT3IPF2_9BACT</name>
<dbReference type="SMART" id="SM00382">
    <property type="entry name" value="AAA"/>
    <property type="match status" value="1"/>
</dbReference>
<evidence type="ECO:0000259" key="9">
    <source>
        <dbReference type="PROSITE" id="PS50929"/>
    </source>
</evidence>
<dbReference type="RefSeq" id="WP_264732622.1">
    <property type="nucleotide sequence ID" value="NZ_JAPDNR010000001.1"/>
</dbReference>
<evidence type="ECO:0000259" key="8">
    <source>
        <dbReference type="PROSITE" id="PS50893"/>
    </source>
</evidence>
<dbReference type="PROSITE" id="PS50929">
    <property type="entry name" value="ABC_TM1F"/>
    <property type="match status" value="1"/>
</dbReference>
<proteinExistence type="predicted"/>
<evidence type="ECO:0000256" key="4">
    <source>
        <dbReference type="ARBA" id="ARBA00022840"/>
    </source>
</evidence>
<feature type="transmembrane region" description="Helical" evidence="7">
    <location>
        <begin position="170"/>
        <end position="190"/>
    </location>
</feature>
<dbReference type="Pfam" id="PF00005">
    <property type="entry name" value="ABC_tran"/>
    <property type="match status" value="1"/>
</dbReference>
<dbReference type="PROSITE" id="PS50893">
    <property type="entry name" value="ABC_TRANSPORTER_2"/>
    <property type="match status" value="1"/>
</dbReference>
<keyword evidence="3" id="KW-0547">Nucleotide-binding</keyword>
<feature type="transmembrane region" description="Helical" evidence="7">
    <location>
        <begin position="144"/>
        <end position="164"/>
    </location>
</feature>
<dbReference type="InterPro" id="IPR036640">
    <property type="entry name" value="ABC1_TM_sf"/>
</dbReference>
<sequence>MKKDSIWKEYMALFRKFNKYLKPYHRHQLLLLLLLITSSAGALVTPYALKIIIDGVFQKGQYSDLVQILFMLVGVYILRIACTIFIEIIYTKVSSGIIASIQQDMVKCIMHKPIDFFRTTQSGDILYTLQSDVNNIQTSFLSNLVSYLIDLLTVIGITIMLLVLNVNLTVISLLLVPLIVFTLRAFTPLLQERFKKIQLENERLSNFFIEKIRNNRLIKSYNTYTHELNKLRSIHSSIVSANVRSAIISASNSSTLTFLVAIGPIFILAYGGKNVFSGTMTIGALIAYIQYLNKLYSPMVNITNGYNGFSKAIVSMKRVEAYIEAIPDATTPPLTTQDPACENICFEQVSLHINGTAILDNISLQFEKGKIYGLIGPSGSGKSTIINLLCGFMQPTSGKVSIDNEKSIHQLPGWHNRLGLVERENQLFHDSILENVRYGGVANSEEKAAMAIASAQLSGVIDKLPEGWHTMVTDTGGTLSDGQKQRIAIARAMARDNQLIIMDEATASIESLLEKKILEALREQYKDSIIIIVTHRMESMQLMDYIYEIEEGTVKYAGQPASFNFKKMTVTT</sequence>
<feature type="domain" description="ABC transporter" evidence="8">
    <location>
        <begin position="344"/>
        <end position="572"/>
    </location>
</feature>
<dbReference type="Gene3D" id="3.40.50.300">
    <property type="entry name" value="P-loop containing nucleotide triphosphate hydrolases"/>
    <property type="match status" value="1"/>
</dbReference>
<dbReference type="CDD" id="cd07346">
    <property type="entry name" value="ABC_6TM_exporters"/>
    <property type="match status" value="1"/>
</dbReference>
<dbReference type="InterPro" id="IPR011527">
    <property type="entry name" value="ABC1_TM_dom"/>
</dbReference>
<feature type="transmembrane region" description="Helical" evidence="7">
    <location>
        <begin position="246"/>
        <end position="269"/>
    </location>
</feature>
<keyword evidence="11" id="KW-1185">Reference proteome</keyword>
<dbReference type="Gene3D" id="1.20.1560.10">
    <property type="entry name" value="ABC transporter type 1, transmembrane domain"/>
    <property type="match status" value="1"/>
</dbReference>
<keyword evidence="5 7" id="KW-1133">Transmembrane helix</keyword>
<evidence type="ECO:0000256" key="3">
    <source>
        <dbReference type="ARBA" id="ARBA00022741"/>
    </source>
</evidence>
<evidence type="ECO:0000256" key="7">
    <source>
        <dbReference type="SAM" id="Phobius"/>
    </source>
</evidence>
<reference evidence="10 11" key="1">
    <citation type="submission" date="2022-10" db="EMBL/GenBank/DDBJ databases">
        <title>Chitinophaga nivalis PC15 sp. nov., isolated from Pyeongchang county, South Korea.</title>
        <authorList>
            <person name="Trinh H.N."/>
        </authorList>
    </citation>
    <scope>NUCLEOTIDE SEQUENCE [LARGE SCALE GENOMIC DNA]</scope>
    <source>
        <strain evidence="10 11">PC14</strain>
    </source>
</reference>
<keyword evidence="6 7" id="KW-0472">Membrane</keyword>
<dbReference type="PANTHER" id="PTHR43394">
    <property type="entry name" value="ATP-DEPENDENT PERMEASE MDL1, MITOCHONDRIAL"/>
    <property type="match status" value="1"/>
</dbReference>
<organism evidence="10 11">
    <name type="scientific">Chitinophaga nivalis</name>
    <dbReference type="NCBI Taxonomy" id="2991709"/>
    <lineage>
        <taxon>Bacteria</taxon>
        <taxon>Pseudomonadati</taxon>
        <taxon>Bacteroidota</taxon>
        <taxon>Chitinophagia</taxon>
        <taxon>Chitinophagales</taxon>
        <taxon>Chitinophagaceae</taxon>
        <taxon>Chitinophaga</taxon>
    </lineage>
</organism>
<dbReference type="PANTHER" id="PTHR43394:SF1">
    <property type="entry name" value="ATP-BINDING CASSETTE SUB-FAMILY B MEMBER 10, MITOCHONDRIAL"/>
    <property type="match status" value="1"/>
</dbReference>
<comment type="caution">
    <text evidence="10">The sequence shown here is derived from an EMBL/GenBank/DDBJ whole genome shotgun (WGS) entry which is preliminary data.</text>
</comment>
<feature type="transmembrane region" description="Helical" evidence="7">
    <location>
        <begin position="66"/>
        <end position="90"/>
    </location>
</feature>
<gene>
    <name evidence="10" type="ORF">OL497_18045</name>
</gene>
<feature type="transmembrane region" description="Helical" evidence="7">
    <location>
        <begin position="275"/>
        <end position="292"/>
    </location>
</feature>
<dbReference type="InterPro" id="IPR027417">
    <property type="entry name" value="P-loop_NTPase"/>
</dbReference>
<evidence type="ECO:0000256" key="5">
    <source>
        <dbReference type="ARBA" id="ARBA00022989"/>
    </source>
</evidence>
<keyword evidence="2 7" id="KW-0812">Transmembrane</keyword>
<dbReference type="InterPro" id="IPR039421">
    <property type="entry name" value="Type_1_exporter"/>
</dbReference>
<dbReference type="InterPro" id="IPR003439">
    <property type="entry name" value="ABC_transporter-like_ATP-bd"/>
</dbReference>
<keyword evidence="4 10" id="KW-0067">ATP-binding</keyword>
<evidence type="ECO:0000313" key="11">
    <source>
        <dbReference type="Proteomes" id="UP001207742"/>
    </source>
</evidence>
<evidence type="ECO:0000256" key="2">
    <source>
        <dbReference type="ARBA" id="ARBA00022692"/>
    </source>
</evidence>
<evidence type="ECO:0000256" key="6">
    <source>
        <dbReference type="ARBA" id="ARBA00023136"/>
    </source>
</evidence>
<accession>A0ABT3IPF2</accession>
<feature type="domain" description="ABC transmembrane type-1" evidence="9">
    <location>
        <begin position="29"/>
        <end position="311"/>
    </location>
</feature>
<dbReference type="SUPFAM" id="SSF52540">
    <property type="entry name" value="P-loop containing nucleoside triphosphate hydrolases"/>
    <property type="match status" value="1"/>
</dbReference>